<comment type="caution">
    <text evidence="1">The sequence shown here is derived from an EMBL/GenBank/DDBJ whole genome shotgun (WGS) entry which is preliminary data.</text>
</comment>
<gene>
    <name evidence="1" type="ORF">NLG97_g2572</name>
</gene>
<dbReference type="Proteomes" id="UP001148737">
    <property type="component" value="Unassembled WGS sequence"/>
</dbReference>
<sequence>MSNLSVWDPIAVGHCQQLAVALPGRVATPGTPPYDAFSKHFWSLQESTISPPCVLEPRSSSDVSSMIDALTKTGHECPFAVKGGGHSPYGGYANIHNGVVISMAGLNTMEISDDHSVVKIGSGLTWLPVYEFLDQIGGLAVAGGENGDVGVGGLLVGGGISILGPRVGWSCDNVVNFEVVLSSGQIINANQTHHSDLWKSLKGGTNNFGVVTRYDLATVPQKGGIWAGSLEFSTRSYSDIFRAFVQIADSSEYDPYAFFSLELRFQNTSWSVETVLSYSREVDTVSPPIFQPFLDLDSRANFSSKNTNFTTVANRGSQSPSNQIALSTGTYKINMDLLDFIFSSTDAMVRELSELHNNKLFWQVTFQPLPAAWNNQTRAKGGNSLGTDRIEGNSFVMLVTAMWPDNSLSAVTQSALETMQQIIDYYANSRHLKRDLVYLNYAGEAQSPLLSYGKENVKVLAQTAKKYDPDGVFQRLVPGGFKLSKGRHNLENII</sequence>
<keyword evidence="2" id="KW-1185">Reference proteome</keyword>
<evidence type="ECO:0000313" key="2">
    <source>
        <dbReference type="Proteomes" id="UP001148737"/>
    </source>
</evidence>
<evidence type="ECO:0000313" key="1">
    <source>
        <dbReference type="EMBL" id="KAJ3496559.1"/>
    </source>
</evidence>
<name>A0ACC1R4K1_9HYPO</name>
<reference evidence="1" key="1">
    <citation type="submission" date="2022-07" db="EMBL/GenBank/DDBJ databases">
        <title>Genome Sequence of Lecanicillium saksenae.</title>
        <authorList>
            <person name="Buettner E."/>
        </authorList>
    </citation>
    <scope>NUCLEOTIDE SEQUENCE</scope>
    <source>
        <strain evidence="1">VT-O1</strain>
    </source>
</reference>
<protein>
    <submittedName>
        <fullName evidence="1">Uncharacterized protein</fullName>
    </submittedName>
</protein>
<accession>A0ACC1R4K1</accession>
<dbReference type="EMBL" id="JANAKD010000179">
    <property type="protein sequence ID" value="KAJ3496559.1"/>
    <property type="molecule type" value="Genomic_DNA"/>
</dbReference>
<proteinExistence type="predicted"/>
<organism evidence="1 2">
    <name type="scientific">Lecanicillium saksenae</name>
    <dbReference type="NCBI Taxonomy" id="468837"/>
    <lineage>
        <taxon>Eukaryota</taxon>
        <taxon>Fungi</taxon>
        <taxon>Dikarya</taxon>
        <taxon>Ascomycota</taxon>
        <taxon>Pezizomycotina</taxon>
        <taxon>Sordariomycetes</taxon>
        <taxon>Hypocreomycetidae</taxon>
        <taxon>Hypocreales</taxon>
        <taxon>Cordycipitaceae</taxon>
        <taxon>Lecanicillium</taxon>
    </lineage>
</organism>